<dbReference type="EMBL" id="CP012672">
    <property type="protein sequence ID" value="AUX31298.1"/>
    <property type="molecule type" value="Genomic_DNA"/>
</dbReference>
<dbReference type="Pfam" id="PF07995">
    <property type="entry name" value="GSDH"/>
    <property type="match status" value="1"/>
</dbReference>
<dbReference type="InterPro" id="IPR008979">
    <property type="entry name" value="Galactose-bd-like_sf"/>
</dbReference>
<evidence type="ECO:0000313" key="3">
    <source>
        <dbReference type="Proteomes" id="UP000295497"/>
    </source>
</evidence>
<sequence length="1145" mass="119741">MRKNNVRVPMPWAAARLRSLRSCAHGFGSVTRHILLSSALVVGLVPLGCASEGPEQPDRDGIDEARQPIVIPSGFQHQVIATGLSQPTAMAIAPDGRIFVTQQTGQVRVIKNNALLAAPFVTVTVDSVNERGLVGITLDPSFASNGYVYLFYTSTSGSTHNRVSRFTASGDAAVAGSEVVLVDFPPLSAAGNHNSGALHFGNDGKLYVAHGDNAETAHAQDLNHAFGKIHRFNADGSIPTDNPFYGTSTGLARAIWAYGLRNPFTFSVERASGKIFANDVGGGDPEEIDLITRGSNYGHGGGPSPVPPVYSYPRDAGRCAITGGTFYNPTVVNFPSSYVGKYFFADYCSSQIWSMNQDGTGVTVFADDSNGELNNPVDLDVGLDGSLYYLQRGSGAKVGRIYMAQPACTTNADCSDGDVCTGAETCVAGQCKAGTQLSCDDNDPCTTNGCNATSGCTYTDNGQCCTSSATCNDGSTCTTDSCVSGMCQYVDNGTCNSCVKIRSQRTNNYLVLDAANKVVPGGTQAAAQIFEKVPSGAAFKFKSSSGNYLRVVANELTMDATSTTAGAFTEYDCSSGGLYPNGKGYAALTGTAPHWKATSTTGPIRSGDGGNGTSCATGDATSWERFYLEATACGSAGPACGDGSCDAGETCGSCAADCGACSGTPAKLTLAHVSDTGGWSSVAGLADGNLTAKVSSAVSPSCVTYDLGGSYTISSARLLEDNDGAWHTDTWKVQVQTGGGYVDAFAYTDTPSAMPAWNTVDFADVPGVTRVSVCMQNVGGPVELAEIEIWGFPDAGPICGDRACNGSETCASCPWDCDTCMGSQLGLDARPSNAACVAGNGAIDPPVLLSDHPCFISVANPPALAPGVIPYAIAEPFWSDGALKSRYLALPNGTTLDVKDDGDFELPPGAVTIKSFQWQGQYFETRFFVRFTSGAYGAYTYRWNDAQDEAFLVDPIDGASKTLAGGHVWSYPTEAQCFECHSSAAGFSLGLETRQLNVSQLYPSTGRTANQFDTLNGIGMLSGNLTSLPPFPPHAQPGASLQMRADAYLHVNCSNCHRPGGPGYGTADYRYDTPFAGKNLCDQESILTDYPGLALIEPGAHDASVVWLRMSQRSASFMPPIGSKLADDEGAALLEQWIDGLTGCP</sequence>
<dbReference type="InterPro" id="IPR011041">
    <property type="entry name" value="Quinoprot_gluc/sorb_DH_b-prop"/>
</dbReference>
<accession>A0A4P2QN58</accession>
<evidence type="ECO:0000259" key="1">
    <source>
        <dbReference type="Pfam" id="PF07995"/>
    </source>
</evidence>
<feature type="domain" description="Glucose/Sorbosone dehydrogenase" evidence="1">
    <location>
        <begin position="84"/>
        <end position="299"/>
    </location>
</feature>
<dbReference type="InterPro" id="IPR011042">
    <property type="entry name" value="6-blade_b-propeller_TolB-like"/>
</dbReference>
<dbReference type="AlphaFoldDB" id="A0A4P2QN58"/>
<name>A0A4P2QN58_SORCE</name>
<dbReference type="SUPFAM" id="SSF50952">
    <property type="entry name" value="Soluble quinoprotein glucose dehydrogenase"/>
    <property type="match status" value="1"/>
</dbReference>
<protein>
    <recommendedName>
        <fullName evidence="1">Glucose/Sorbosone dehydrogenase domain-containing protein</fullName>
    </recommendedName>
</protein>
<proteinExistence type="predicted"/>
<dbReference type="PANTHER" id="PTHR19328">
    <property type="entry name" value="HEDGEHOG-INTERACTING PROTEIN"/>
    <property type="match status" value="1"/>
</dbReference>
<evidence type="ECO:0000313" key="2">
    <source>
        <dbReference type="EMBL" id="AUX31298.1"/>
    </source>
</evidence>
<reference evidence="2 3" key="1">
    <citation type="submission" date="2015-09" db="EMBL/GenBank/DDBJ databases">
        <title>Sorangium comparison.</title>
        <authorList>
            <person name="Zaburannyi N."/>
            <person name="Bunk B."/>
            <person name="Overmann J."/>
            <person name="Mueller R."/>
        </authorList>
    </citation>
    <scope>NUCLEOTIDE SEQUENCE [LARGE SCALE GENOMIC DNA]</scope>
    <source>
        <strain evidence="2 3">So ce836</strain>
    </source>
</reference>
<organism evidence="2 3">
    <name type="scientific">Sorangium cellulosum</name>
    <name type="common">Polyangium cellulosum</name>
    <dbReference type="NCBI Taxonomy" id="56"/>
    <lineage>
        <taxon>Bacteria</taxon>
        <taxon>Pseudomonadati</taxon>
        <taxon>Myxococcota</taxon>
        <taxon>Polyangia</taxon>
        <taxon>Polyangiales</taxon>
        <taxon>Polyangiaceae</taxon>
        <taxon>Sorangium</taxon>
    </lineage>
</organism>
<dbReference type="InterPro" id="IPR012938">
    <property type="entry name" value="Glc/Sorbosone_DH"/>
</dbReference>
<dbReference type="Proteomes" id="UP000295497">
    <property type="component" value="Chromosome"/>
</dbReference>
<gene>
    <name evidence="2" type="ORF">SOCE836_034270</name>
</gene>
<dbReference type="SUPFAM" id="SSF49785">
    <property type="entry name" value="Galactose-binding domain-like"/>
    <property type="match status" value="1"/>
</dbReference>
<dbReference type="PANTHER" id="PTHR19328:SF75">
    <property type="entry name" value="ALDOSE SUGAR DEHYDROGENASE YLII"/>
    <property type="match status" value="1"/>
</dbReference>
<dbReference type="Gene3D" id="2.60.120.260">
    <property type="entry name" value="Galactose-binding domain-like"/>
    <property type="match status" value="1"/>
</dbReference>
<dbReference type="Gene3D" id="2.120.10.30">
    <property type="entry name" value="TolB, C-terminal domain"/>
    <property type="match status" value="1"/>
</dbReference>